<sequence>MTEIPVFLYHSVSDDPPSWLAPYTVTPAVFREQLARIADNGLQLVPLRRLVAALRGGPQLPPGSAVLTFDDGYADFYWTVAPVLSDEGLPATLYVTTGALHPPGGRGTGSLLPPAPMLNWRQLGTLDALGVEIGAHSRTHVPMDTVYGKRLTDEIAGCKTVLEDVLGHEVVSFAYPHGYSGAEVRRKVAQAGYTSASAVRNAFSSPADDPLRIARLMVRADTPPQVFDDWTKRRGAPTAPFHESAATRAWRTYRRLRAALGRPVGGPPRGRGQE</sequence>
<name>A0ABW1EPJ4_9ACTN</name>
<dbReference type="PROSITE" id="PS51677">
    <property type="entry name" value="NODB"/>
    <property type="match status" value="1"/>
</dbReference>
<comment type="caution">
    <text evidence="4">The sequence shown here is derived from an EMBL/GenBank/DDBJ whole genome shotgun (WGS) entry which is preliminary data.</text>
</comment>
<protein>
    <submittedName>
        <fullName evidence="4">Polysaccharide deacetylase family protein</fullName>
        <ecNumber evidence="4">3.-.-.-</ecNumber>
    </submittedName>
</protein>
<keyword evidence="5" id="KW-1185">Reference proteome</keyword>
<dbReference type="InterPro" id="IPR002509">
    <property type="entry name" value="NODB_dom"/>
</dbReference>
<dbReference type="GO" id="GO:0016787">
    <property type="term" value="F:hydrolase activity"/>
    <property type="evidence" value="ECO:0007669"/>
    <property type="project" value="UniProtKB-KW"/>
</dbReference>
<dbReference type="InterPro" id="IPR051398">
    <property type="entry name" value="Polysacch_Deacetylase"/>
</dbReference>
<dbReference type="SUPFAM" id="SSF88713">
    <property type="entry name" value="Glycoside hydrolase/deacetylase"/>
    <property type="match status" value="1"/>
</dbReference>
<reference evidence="5" key="1">
    <citation type="journal article" date="2019" name="Int. J. Syst. Evol. Microbiol.">
        <title>The Global Catalogue of Microorganisms (GCM) 10K type strain sequencing project: providing services to taxonomists for standard genome sequencing and annotation.</title>
        <authorList>
            <consortium name="The Broad Institute Genomics Platform"/>
            <consortium name="The Broad Institute Genome Sequencing Center for Infectious Disease"/>
            <person name="Wu L."/>
            <person name="Ma J."/>
        </authorList>
    </citation>
    <scope>NUCLEOTIDE SEQUENCE [LARGE SCALE GENOMIC DNA]</scope>
    <source>
        <strain evidence="5">CGMCC 4.1469</strain>
    </source>
</reference>
<accession>A0ABW1EPJ4</accession>
<dbReference type="Gene3D" id="3.20.20.370">
    <property type="entry name" value="Glycoside hydrolase/deacetylase"/>
    <property type="match status" value="1"/>
</dbReference>
<gene>
    <name evidence="4" type="ORF">ACFP0N_01850</name>
</gene>
<dbReference type="CDD" id="cd10918">
    <property type="entry name" value="CE4_NodB_like_5s_6s"/>
    <property type="match status" value="1"/>
</dbReference>
<evidence type="ECO:0000313" key="5">
    <source>
        <dbReference type="Proteomes" id="UP001596067"/>
    </source>
</evidence>
<dbReference type="EC" id="3.-.-.-" evidence="4"/>
<evidence type="ECO:0000313" key="4">
    <source>
        <dbReference type="EMBL" id="MFC5883724.1"/>
    </source>
</evidence>
<dbReference type="InterPro" id="IPR011330">
    <property type="entry name" value="Glyco_hydro/deAcase_b/a-brl"/>
</dbReference>
<comment type="subcellular location">
    <subcellularLocation>
        <location evidence="1">Secreted</location>
    </subcellularLocation>
</comment>
<evidence type="ECO:0000259" key="3">
    <source>
        <dbReference type="PROSITE" id="PS51677"/>
    </source>
</evidence>
<evidence type="ECO:0000256" key="2">
    <source>
        <dbReference type="ARBA" id="ARBA00022729"/>
    </source>
</evidence>
<proteinExistence type="predicted"/>
<feature type="domain" description="NodB homology" evidence="3">
    <location>
        <begin position="63"/>
        <end position="274"/>
    </location>
</feature>
<organism evidence="4 5">
    <name type="scientific">Kitasatospora aburaviensis</name>
    <dbReference type="NCBI Taxonomy" id="67265"/>
    <lineage>
        <taxon>Bacteria</taxon>
        <taxon>Bacillati</taxon>
        <taxon>Actinomycetota</taxon>
        <taxon>Actinomycetes</taxon>
        <taxon>Kitasatosporales</taxon>
        <taxon>Streptomycetaceae</taxon>
        <taxon>Kitasatospora</taxon>
    </lineage>
</organism>
<dbReference type="PANTHER" id="PTHR34216:SF3">
    <property type="entry name" value="POLY-BETA-1,6-N-ACETYL-D-GLUCOSAMINE N-DEACETYLASE"/>
    <property type="match status" value="1"/>
</dbReference>
<dbReference type="RefSeq" id="WP_313766513.1">
    <property type="nucleotide sequence ID" value="NZ_BAAAVH010000072.1"/>
</dbReference>
<keyword evidence="2" id="KW-0732">Signal</keyword>
<evidence type="ECO:0000256" key="1">
    <source>
        <dbReference type="ARBA" id="ARBA00004613"/>
    </source>
</evidence>
<dbReference type="PANTHER" id="PTHR34216">
    <property type="match status" value="1"/>
</dbReference>
<dbReference type="EMBL" id="JBHSOD010000001">
    <property type="protein sequence ID" value="MFC5883724.1"/>
    <property type="molecule type" value="Genomic_DNA"/>
</dbReference>
<keyword evidence="4" id="KW-0378">Hydrolase</keyword>
<dbReference type="Proteomes" id="UP001596067">
    <property type="component" value="Unassembled WGS sequence"/>
</dbReference>
<dbReference type="Pfam" id="PF01522">
    <property type="entry name" value="Polysacc_deac_1"/>
    <property type="match status" value="1"/>
</dbReference>